<evidence type="ECO:0000313" key="2">
    <source>
        <dbReference type="Proteomes" id="UP000009183"/>
    </source>
</evidence>
<accession>D7TZ04</accession>
<dbReference type="AlphaFoldDB" id="D7TZ04"/>
<organism evidence="1 2">
    <name type="scientific">Vitis vinifera</name>
    <name type="common">Grape</name>
    <dbReference type="NCBI Taxonomy" id="29760"/>
    <lineage>
        <taxon>Eukaryota</taxon>
        <taxon>Viridiplantae</taxon>
        <taxon>Streptophyta</taxon>
        <taxon>Embryophyta</taxon>
        <taxon>Tracheophyta</taxon>
        <taxon>Spermatophyta</taxon>
        <taxon>Magnoliopsida</taxon>
        <taxon>eudicotyledons</taxon>
        <taxon>Gunneridae</taxon>
        <taxon>Pentapetalae</taxon>
        <taxon>rosids</taxon>
        <taxon>Vitales</taxon>
        <taxon>Vitaceae</taxon>
        <taxon>Viteae</taxon>
        <taxon>Vitis</taxon>
    </lineage>
</organism>
<keyword evidence="2" id="KW-1185">Reference proteome</keyword>
<dbReference type="InParanoid" id="D7TZ04"/>
<dbReference type="Proteomes" id="UP000009183">
    <property type="component" value="Unassembled WGS sequence, unordered"/>
</dbReference>
<dbReference type="EMBL" id="FN596316">
    <property type="protein sequence ID" value="CBI35730.3"/>
    <property type="molecule type" value="Genomic_DNA"/>
</dbReference>
<dbReference type="PaxDb" id="29760-VIT_00s0753g00030.t01"/>
<dbReference type="HOGENOM" id="CLU_3360748_0_0_1"/>
<protein>
    <submittedName>
        <fullName evidence="1">Uncharacterized protein</fullName>
    </submittedName>
</protein>
<gene>
    <name evidence="1" type="ORF">VIT_00s0753g00030</name>
</gene>
<proteinExistence type="predicted"/>
<reference evidence="2" key="1">
    <citation type="journal article" date="2007" name="Nature">
        <title>The grapevine genome sequence suggests ancestral hexaploidization in major angiosperm phyla.</title>
        <authorList>
            <consortium name="The French-Italian Public Consortium for Grapevine Genome Characterization."/>
            <person name="Jaillon O."/>
            <person name="Aury J.-M."/>
            <person name="Noel B."/>
            <person name="Policriti A."/>
            <person name="Clepet C."/>
            <person name="Casagrande A."/>
            <person name="Choisne N."/>
            <person name="Aubourg S."/>
            <person name="Vitulo N."/>
            <person name="Jubin C."/>
            <person name="Vezzi A."/>
            <person name="Legeai F."/>
            <person name="Hugueney P."/>
            <person name="Dasilva C."/>
            <person name="Horner D."/>
            <person name="Mica E."/>
            <person name="Jublot D."/>
            <person name="Poulain J."/>
            <person name="Bruyere C."/>
            <person name="Billault A."/>
            <person name="Segurens B."/>
            <person name="Gouyvenoux M."/>
            <person name="Ugarte E."/>
            <person name="Cattonaro F."/>
            <person name="Anthouard V."/>
            <person name="Vico V."/>
            <person name="Del Fabbro C."/>
            <person name="Alaux M."/>
            <person name="Di Gaspero G."/>
            <person name="Dumas V."/>
            <person name="Felice N."/>
            <person name="Paillard S."/>
            <person name="Juman I."/>
            <person name="Moroldo M."/>
            <person name="Scalabrin S."/>
            <person name="Canaguier A."/>
            <person name="Le Clainche I."/>
            <person name="Malacrida G."/>
            <person name="Durand E."/>
            <person name="Pesole G."/>
            <person name="Laucou V."/>
            <person name="Chatelet P."/>
            <person name="Merdinoglu D."/>
            <person name="Delledonne M."/>
            <person name="Pezzotti M."/>
            <person name="Lecharny A."/>
            <person name="Scarpelli C."/>
            <person name="Artiguenave F."/>
            <person name="Pe M.E."/>
            <person name="Valle G."/>
            <person name="Morgante M."/>
            <person name="Caboche M."/>
            <person name="Adam-Blondon A.-F."/>
            <person name="Weissenbach J."/>
            <person name="Quetier F."/>
            <person name="Wincker P."/>
        </authorList>
    </citation>
    <scope>NUCLEOTIDE SEQUENCE [LARGE SCALE GENOMIC DNA]</scope>
    <source>
        <strain evidence="2">cv. Pinot noir / PN40024</strain>
    </source>
</reference>
<name>D7TZ04_VITVI</name>
<sequence length="36" mass="4390">MHFEIVGNIERMEIELSILILVLNFMNKRNTRPDFR</sequence>
<evidence type="ECO:0000313" key="1">
    <source>
        <dbReference type="EMBL" id="CBI35730.3"/>
    </source>
</evidence>